<reference evidence="3" key="1">
    <citation type="journal article" date="2015" name="Nat. Genet.">
        <title>The genome and transcriptome of the zoonotic hookworm Ancylostoma ceylanicum identify infection-specific gene families.</title>
        <authorList>
            <person name="Schwarz E.M."/>
            <person name="Hu Y."/>
            <person name="Antoshechkin I."/>
            <person name="Miller M.M."/>
            <person name="Sternberg P.W."/>
            <person name="Aroian R.V."/>
        </authorList>
    </citation>
    <scope>NUCLEOTIDE SEQUENCE</scope>
    <source>
        <strain evidence="3">HY135</strain>
    </source>
</reference>
<comment type="caution">
    <text evidence="2">The sequence shown here is derived from an EMBL/GenBank/DDBJ whole genome shotgun (WGS) entry which is preliminary data.</text>
</comment>
<dbReference type="STRING" id="53326.A0A016UTD7"/>
<sequence length="241" mass="27660">MVELQVVKAKINNACSFIKSIKAEVKRLEDPFTPPQQRSECEEYVRRKTGELTHFLTTVLNAIKLHDTQISAAINHIAGGEDQKERERLMAELNKHLELESHPLEVTAAQWQNKIQFRQHEQREQSRDLRSTAPSISSNDFEGTTSSRIEKSINIRRPVLKICTIILCQPQRIQWFWAVFESLIHNDDELSDIDKFLFLKQALKGRAAVAISSILVVAARYRTAVNILKKQFGELGGYHNK</sequence>
<feature type="compositionally biased region" description="Polar residues" evidence="1">
    <location>
        <begin position="132"/>
        <end position="143"/>
    </location>
</feature>
<accession>A0A016UTD7</accession>
<dbReference type="EMBL" id="JARK01001364">
    <property type="protein sequence ID" value="EYC18037.1"/>
    <property type="molecule type" value="Genomic_DNA"/>
</dbReference>
<keyword evidence="3" id="KW-1185">Reference proteome</keyword>
<evidence type="ECO:0000313" key="2">
    <source>
        <dbReference type="EMBL" id="EYC18037.1"/>
    </source>
</evidence>
<dbReference type="OrthoDB" id="5857529at2759"/>
<proteinExistence type="predicted"/>
<dbReference type="Proteomes" id="UP000024635">
    <property type="component" value="Unassembled WGS sequence"/>
</dbReference>
<dbReference type="AlphaFoldDB" id="A0A016UTD7"/>
<dbReference type="InterPro" id="IPR005312">
    <property type="entry name" value="DUF1759"/>
</dbReference>
<feature type="region of interest" description="Disordered" evidence="1">
    <location>
        <begin position="122"/>
        <end position="143"/>
    </location>
</feature>
<gene>
    <name evidence="2" type="primary">Acey_s0028.g1649</name>
    <name evidence="2" type="ORF">Y032_0028g1649</name>
</gene>
<protein>
    <submittedName>
        <fullName evidence="2">Uncharacterized protein</fullName>
    </submittedName>
</protein>
<organism evidence="2 3">
    <name type="scientific">Ancylostoma ceylanicum</name>
    <dbReference type="NCBI Taxonomy" id="53326"/>
    <lineage>
        <taxon>Eukaryota</taxon>
        <taxon>Metazoa</taxon>
        <taxon>Ecdysozoa</taxon>
        <taxon>Nematoda</taxon>
        <taxon>Chromadorea</taxon>
        <taxon>Rhabditida</taxon>
        <taxon>Rhabditina</taxon>
        <taxon>Rhabditomorpha</taxon>
        <taxon>Strongyloidea</taxon>
        <taxon>Ancylostomatidae</taxon>
        <taxon>Ancylostomatinae</taxon>
        <taxon>Ancylostoma</taxon>
    </lineage>
</organism>
<evidence type="ECO:0000313" key="3">
    <source>
        <dbReference type="Proteomes" id="UP000024635"/>
    </source>
</evidence>
<name>A0A016UTD7_9BILA</name>
<evidence type="ECO:0000256" key="1">
    <source>
        <dbReference type="SAM" id="MobiDB-lite"/>
    </source>
</evidence>
<dbReference type="Pfam" id="PF03564">
    <property type="entry name" value="DUF1759"/>
    <property type="match status" value="1"/>
</dbReference>